<feature type="transmembrane region" description="Helical" evidence="2">
    <location>
        <begin position="107"/>
        <end position="125"/>
    </location>
</feature>
<dbReference type="AlphaFoldDB" id="A0A0B9AB84"/>
<keyword evidence="2" id="KW-0472">Membrane</keyword>
<feature type="transmembrane region" description="Helical" evidence="2">
    <location>
        <begin position="16"/>
        <end position="32"/>
    </location>
</feature>
<protein>
    <submittedName>
        <fullName evidence="3">Uncharacterized protein</fullName>
    </submittedName>
</protein>
<feature type="region of interest" description="Disordered" evidence="1">
    <location>
        <begin position="160"/>
        <end position="180"/>
    </location>
</feature>
<accession>A0A0B9AB84</accession>
<evidence type="ECO:0000256" key="1">
    <source>
        <dbReference type="SAM" id="MobiDB-lite"/>
    </source>
</evidence>
<feature type="transmembrane region" description="Helical" evidence="2">
    <location>
        <begin position="131"/>
        <end position="152"/>
    </location>
</feature>
<sequence length="180" mass="19226">MADIVSLDWLVGPMPGLRYGFIGAVLSLAVRRRPMSPGRGRPSSTGVVCTTNVTGILLCIRVKFVGMLQPAVVLEPFGLHSFFVLRGLGIQLFSLSRLTISLGSSSIGLSLCALCLCPLFLDFGLSSTNIMFGFGSFLSNLGGLLPLVFALLRRRLSADCDDDADDDQDHDDGDDDPDDG</sequence>
<gene>
    <name evidence="3" type="ORF">AE0388_1279</name>
</gene>
<keyword evidence="2" id="KW-0812">Transmembrane</keyword>
<reference evidence="3 4" key="1">
    <citation type="submission" date="2014-11" db="EMBL/GenBank/DDBJ databases">
        <title>Draft Genome Sequence of Brevibacterium linens AE038-8.</title>
        <authorList>
            <person name="Maizel D."/>
            <person name="Utturkar S.M."/>
            <person name="Brown S.D."/>
            <person name="Ferrero M."/>
            <person name="Rosen B.P."/>
        </authorList>
    </citation>
    <scope>NUCLEOTIDE SEQUENCE [LARGE SCALE GENOMIC DNA]</scope>
    <source>
        <strain evidence="3 4">AE038-8</strain>
    </source>
</reference>
<evidence type="ECO:0000256" key="2">
    <source>
        <dbReference type="SAM" id="Phobius"/>
    </source>
</evidence>
<keyword evidence="4" id="KW-1185">Reference proteome</keyword>
<dbReference type="Proteomes" id="UP000031488">
    <property type="component" value="Unassembled WGS sequence"/>
</dbReference>
<organism evidence="3 4">
    <name type="scientific">Brevibacterium linens</name>
    <dbReference type="NCBI Taxonomy" id="1703"/>
    <lineage>
        <taxon>Bacteria</taxon>
        <taxon>Bacillati</taxon>
        <taxon>Actinomycetota</taxon>
        <taxon>Actinomycetes</taxon>
        <taxon>Micrococcales</taxon>
        <taxon>Brevibacteriaceae</taxon>
        <taxon>Brevibacterium</taxon>
    </lineage>
</organism>
<evidence type="ECO:0000313" key="4">
    <source>
        <dbReference type="Proteomes" id="UP000031488"/>
    </source>
</evidence>
<proteinExistence type="predicted"/>
<name>A0A0B9AB84_BRELN</name>
<keyword evidence="2" id="KW-1133">Transmembrane helix</keyword>
<dbReference type="EMBL" id="JTJZ01000017">
    <property type="protein sequence ID" value="KHS52876.1"/>
    <property type="molecule type" value="Genomic_DNA"/>
</dbReference>
<comment type="caution">
    <text evidence="3">The sequence shown here is derived from an EMBL/GenBank/DDBJ whole genome shotgun (WGS) entry which is preliminary data.</text>
</comment>
<evidence type="ECO:0000313" key="3">
    <source>
        <dbReference type="EMBL" id="KHS52876.1"/>
    </source>
</evidence>